<evidence type="ECO:0000256" key="11">
    <source>
        <dbReference type="ARBA" id="ARBA00044906"/>
    </source>
</evidence>
<dbReference type="PROSITE" id="PS00666">
    <property type="entry name" value="DHDPS_2"/>
    <property type="match status" value="1"/>
</dbReference>
<dbReference type="Gene3D" id="3.20.20.70">
    <property type="entry name" value="Aldolase class I"/>
    <property type="match status" value="1"/>
</dbReference>
<feature type="binding site" evidence="14">
    <location>
        <position position="53"/>
    </location>
    <ligand>
        <name>pyruvate</name>
        <dbReference type="ChEBI" id="CHEBI:15361"/>
    </ligand>
</feature>
<dbReference type="PRINTS" id="PR00146">
    <property type="entry name" value="DHPICSNTHASE"/>
</dbReference>
<feature type="binding site" evidence="14">
    <location>
        <position position="210"/>
    </location>
    <ligand>
        <name>pyruvate</name>
        <dbReference type="ChEBI" id="CHEBI:15361"/>
    </ligand>
</feature>
<evidence type="ECO:0000256" key="4">
    <source>
        <dbReference type="ARBA" id="ARBA00011881"/>
    </source>
</evidence>
<evidence type="ECO:0000256" key="12">
    <source>
        <dbReference type="PIRNR" id="PIRNR001365"/>
    </source>
</evidence>
<dbReference type="GO" id="GO:0005829">
    <property type="term" value="C:cytosol"/>
    <property type="evidence" value="ECO:0007669"/>
    <property type="project" value="TreeGrafter"/>
</dbReference>
<evidence type="ECO:0000256" key="3">
    <source>
        <dbReference type="ARBA" id="ARBA00006324"/>
    </source>
</evidence>
<keyword evidence="7 12" id="KW-0456">Lyase</keyword>
<keyword evidence="16" id="KW-1185">Reference proteome</keyword>
<evidence type="ECO:0000256" key="8">
    <source>
        <dbReference type="ARBA" id="ARBA00023270"/>
    </source>
</evidence>
<comment type="pathway">
    <text evidence="2">Amino-sugar metabolism; N-acetylneuraminate degradation.</text>
</comment>
<evidence type="ECO:0000256" key="5">
    <source>
        <dbReference type="ARBA" id="ARBA00012911"/>
    </source>
</evidence>
<comment type="subcellular location">
    <subcellularLocation>
        <location evidence="1">Cytoplasm</location>
    </subcellularLocation>
</comment>
<evidence type="ECO:0000256" key="1">
    <source>
        <dbReference type="ARBA" id="ARBA00004496"/>
    </source>
</evidence>
<keyword evidence="9" id="KW-0119">Carbohydrate metabolism</keyword>
<dbReference type="PIRSF" id="PIRSF001365">
    <property type="entry name" value="DHDPS"/>
    <property type="match status" value="1"/>
</dbReference>
<comment type="subunit">
    <text evidence="4">Homotetramer.</text>
</comment>
<keyword evidence="8" id="KW-0704">Schiff base</keyword>
<dbReference type="EMBL" id="PNHE01000004">
    <property type="protein sequence ID" value="PMC58952.1"/>
    <property type="molecule type" value="Genomic_DNA"/>
</dbReference>
<dbReference type="PANTHER" id="PTHR42849">
    <property type="entry name" value="N-ACETYLNEURAMINATE LYASE"/>
    <property type="match status" value="1"/>
</dbReference>
<evidence type="ECO:0000256" key="10">
    <source>
        <dbReference type="ARBA" id="ARBA00039936"/>
    </source>
</evidence>
<feature type="active site" description="Schiff-base intermediate with substrate" evidence="13">
    <location>
        <position position="169"/>
    </location>
</feature>
<dbReference type="GO" id="GO:0005975">
    <property type="term" value="P:carbohydrate metabolic process"/>
    <property type="evidence" value="ECO:0007669"/>
    <property type="project" value="InterPro"/>
</dbReference>
<dbReference type="NCBIfam" id="NF003164">
    <property type="entry name" value="PRK04147.1"/>
    <property type="match status" value="1"/>
</dbReference>
<dbReference type="NCBIfam" id="TIGR00683">
    <property type="entry name" value="nanA"/>
    <property type="match status" value="1"/>
</dbReference>
<dbReference type="CDD" id="cd00954">
    <property type="entry name" value="NAL"/>
    <property type="match status" value="1"/>
</dbReference>
<evidence type="ECO:0000256" key="2">
    <source>
        <dbReference type="ARBA" id="ARBA00004878"/>
    </source>
</evidence>
<evidence type="ECO:0000256" key="7">
    <source>
        <dbReference type="ARBA" id="ARBA00023239"/>
    </source>
</evidence>
<organism evidence="15 16">
    <name type="scientific">Dolosicoccus paucivorans</name>
    <dbReference type="NCBI Taxonomy" id="84521"/>
    <lineage>
        <taxon>Bacteria</taxon>
        <taxon>Bacillati</taxon>
        <taxon>Bacillota</taxon>
        <taxon>Bacilli</taxon>
        <taxon>Lactobacillales</taxon>
        <taxon>Aerococcaceae</taxon>
        <taxon>Dolosicoccus</taxon>
    </lineage>
</organism>
<dbReference type="SMART" id="SM01130">
    <property type="entry name" value="DHDPS"/>
    <property type="match status" value="1"/>
</dbReference>
<evidence type="ECO:0000313" key="15">
    <source>
        <dbReference type="EMBL" id="PMC58952.1"/>
    </source>
</evidence>
<comment type="similarity">
    <text evidence="3">Belongs to the DapA family. NanA subfamily.</text>
</comment>
<dbReference type="InterPro" id="IPR002220">
    <property type="entry name" value="DapA-like"/>
</dbReference>
<name>A0A1G8MPX3_9LACT</name>
<dbReference type="InterPro" id="IPR013785">
    <property type="entry name" value="Aldolase_TIM"/>
</dbReference>
<feature type="active site" description="Proton donor/acceptor" evidence="13">
    <location>
        <position position="141"/>
    </location>
</feature>
<reference evidence="15 16" key="1">
    <citation type="submission" date="2017-09" db="EMBL/GenBank/DDBJ databases">
        <title>Bacterial strain isolated from the female urinary microbiota.</title>
        <authorList>
            <person name="Thomas-White K."/>
            <person name="Kumar N."/>
            <person name="Forster S."/>
            <person name="Putonti C."/>
            <person name="Lawley T."/>
            <person name="Wolfe A.J."/>
        </authorList>
    </citation>
    <scope>NUCLEOTIDE SEQUENCE [LARGE SCALE GENOMIC DNA]</scope>
    <source>
        <strain evidence="15 16">UMB0852</strain>
    </source>
</reference>
<protein>
    <recommendedName>
        <fullName evidence="10">N-acetylneuraminate lyase</fullName>
        <ecNumber evidence="5">4.1.3.3</ecNumber>
    </recommendedName>
</protein>
<dbReference type="STRING" id="84521.SAMN04487994_103515"/>
<keyword evidence="6" id="KW-0963">Cytoplasm</keyword>
<comment type="caution">
    <text evidence="15">The sequence shown here is derived from an EMBL/GenBank/DDBJ whole genome shotgun (WGS) entry which is preliminary data.</text>
</comment>
<evidence type="ECO:0000313" key="16">
    <source>
        <dbReference type="Proteomes" id="UP000235682"/>
    </source>
</evidence>
<dbReference type="Pfam" id="PF00701">
    <property type="entry name" value="DHDPS"/>
    <property type="match status" value="1"/>
</dbReference>
<evidence type="ECO:0000256" key="14">
    <source>
        <dbReference type="PIRSR" id="PIRSR001365-2"/>
    </source>
</evidence>
<dbReference type="AlphaFoldDB" id="A0A1G8MPX3"/>
<dbReference type="SUPFAM" id="SSF51569">
    <property type="entry name" value="Aldolase"/>
    <property type="match status" value="1"/>
</dbReference>
<dbReference type="EC" id="4.1.3.3" evidence="5"/>
<comment type="catalytic activity">
    <reaction evidence="11">
        <text>aceneuramate = aldehydo-N-acetyl-D-mannosamine + pyruvate</text>
        <dbReference type="Rhea" id="RHEA:23296"/>
        <dbReference type="ChEBI" id="CHEBI:15361"/>
        <dbReference type="ChEBI" id="CHEBI:17122"/>
        <dbReference type="ChEBI" id="CHEBI:173083"/>
        <dbReference type="EC" id="4.1.3.3"/>
    </reaction>
</comment>
<gene>
    <name evidence="15" type="ORF">CJ205_01935</name>
</gene>
<proteinExistence type="inferred from homology"/>
<evidence type="ECO:0000256" key="13">
    <source>
        <dbReference type="PIRSR" id="PIRSR001365-1"/>
    </source>
</evidence>
<evidence type="ECO:0000256" key="9">
    <source>
        <dbReference type="ARBA" id="ARBA00023277"/>
    </source>
</evidence>
<dbReference type="InterPro" id="IPR005264">
    <property type="entry name" value="NanA"/>
</dbReference>
<dbReference type="PANTHER" id="PTHR42849:SF1">
    <property type="entry name" value="N-ACETYLNEURAMINATE LYASE"/>
    <property type="match status" value="1"/>
</dbReference>
<accession>A0A1G8MPX3</accession>
<sequence>MAKRNGKNIKGIISALLVPFDEEGRVNEAGLRQIIRHNIDEMKVDGLYVGGSTGENFLIETDVKKQIFDIAKDESKDDIHLIAQVGGMNVYEAIELGQYATELGYDAISAVTPFYYKFSFAEVKEYYQDIVNAVDNDLIIYSIPVLTGIEMGLKEFEELFALDNIIGVKFTAADFYLLERLRHSFPDVLIYSGFDEMLFPAAIYEVDGAIGSTYNVNGIRARGILEAVKDNDLAKARQLQKESNDLIEAILANGLYPTLKRLLQLEGCDEGPFLSRKPMASITDEQLEEAKRIHEELL</sequence>
<dbReference type="InterPro" id="IPR020625">
    <property type="entry name" value="Schiff_base-form_aldolases_AS"/>
</dbReference>
<dbReference type="GO" id="GO:0019262">
    <property type="term" value="P:N-acetylneuraminate catabolic process"/>
    <property type="evidence" value="ECO:0007669"/>
    <property type="project" value="TreeGrafter"/>
</dbReference>
<dbReference type="Proteomes" id="UP000235682">
    <property type="component" value="Unassembled WGS sequence"/>
</dbReference>
<evidence type="ECO:0000256" key="6">
    <source>
        <dbReference type="ARBA" id="ARBA00022490"/>
    </source>
</evidence>
<dbReference type="GO" id="GO:0008747">
    <property type="term" value="F:N-acetylneuraminate lyase activity"/>
    <property type="evidence" value="ECO:0007669"/>
    <property type="project" value="UniProtKB-EC"/>
</dbReference>